<evidence type="ECO:0000313" key="3">
    <source>
        <dbReference type="Proteomes" id="UP000444721"/>
    </source>
</evidence>
<evidence type="ECO:0000313" key="2">
    <source>
        <dbReference type="EMBL" id="KAF0982799.1"/>
    </source>
</evidence>
<organism evidence="2 3">
    <name type="scientific">Naegleria fowleri</name>
    <name type="common">Brain eating amoeba</name>
    <dbReference type="NCBI Taxonomy" id="5763"/>
    <lineage>
        <taxon>Eukaryota</taxon>
        <taxon>Discoba</taxon>
        <taxon>Heterolobosea</taxon>
        <taxon>Tetramitia</taxon>
        <taxon>Eutetramitia</taxon>
        <taxon>Vahlkampfiidae</taxon>
        <taxon>Naegleria</taxon>
    </lineage>
</organism>
<dbReference type="VEuPathDB" id="AmoebaDB:NF0024240"/>
<proteinExistence type="predicted"/>
<dbReference type="VEuPathDB" id="AmoebaDB:NfTy_014640"/>
<gene>
    <name evidence="2" type="ORF">FDP41_010778</name>
</gene>
<evidence type="ECO:0000256" key="1">
    <source>
        <dbReference type="SAM" id="MobiDB-lite"/>
    </source>
</evidence>
<feature type="region of interest" description="Disordered" evidence="1">
    <location>
        <begin position="63"/>
        <end position="85"/>
    </location>
</feature>
<comment type="caution">
    <text evidence="2">The sequence shown here is derived from an EMBL/GenBank/DDBJ whole genome shotgun (WGS) entry which is preliminary data.</text>
</comment>
<feature type="compositionally biased region" description="Low complexity" evidence="1">
    <location>
        <begin position="539"/>
        <end position="548"/>
    </location>
</feature>
<dbReference type="RefSeq" id="XP_044567512.1">
    <property type="nucleotide sequence ID" value="XM_044701112.1"/>
</dbReference>
<name>A0A6A5CC03_NAEFO</name>
<dbReference type="OMA" id="FTIHIEN"/>
<reference evidence="2 3" key="1">
    <citation type="journal article" date="2019" name="Sci. Rep.">
        <title>Nanopore sequencing improves the draft genome of the human pathogenic amoeba Naegleria fowleri.</title>
        <authorList>
            <person name="Liechti N."/>
            <person name="Schurch N."/>
            <person name="Bruggmann R."/>
            <person name="Wittwer M."/>
        </authorList>
    </citation>
    <scope>NUCLEOTIDE SEQUENCE [LARGE SCALE GENOMIC DNA]</scope>
    <source>
        <strain evidence="2 3">ATCC 30894</strain>
    </source>
</reference>
<dbReference type="OrthoDB" id="550867at2759"/>
<dbReference type="GeneID" id="68117993"/>
<accession>A0A6A5CC03</accession>
<dbReference type="VEuPathDB" id="AmoebaDB:FDP41_010778"/>
<dbReference type="AlphaFoldDB" id="A0A6A5CC03"/>
<sequence>MKKRQQEEIIEILDDDKAFASSSGKAFCCSFVLSVKENKISSLFLDTSKAHVVKQKSITNYFNKQSSSKSSPLHEKKSKQIKQEKKYSQIIQAPSEKWFSDKISVLKVEDIQVVSSQSSLCANPSPPLFQKINTQLSSDMNIKNKKVTFQMNCSISSDSSICAHVSVPIKNKKSHPVVVTSTTGTKRQIPQFALSFLKSALQKTIRLGKAESSVRIASVMIYKFSFLEFLRRILVIIVEDAILHPMTSLMAWMMTYYSGKHFSSEESIAIPKLFVDACLQLVYDIANVKFRENLHQIEEFLNEDEVNSLFQNNLDALSPTESTLLRSLFIRSCFGGMTGDITLLNSQAYLWQLRFSKRVEIPSSIQELKFEHFKIPNIFQPLLTQQEFNSSSEWFKYLCAIYYHPDFNMCEKASPQREIFIQTFCNKPFSGELFFGDLLVSSIDFHCFPSLIEKCCIKYHQLEANNSGNSSTFTPTFTTATHHASHIRQQQQEYQISNEELSNCIKHIIWHKSSKLNIRNIISTTLNAPTSEKHHQEGLNSSLTTNSCSSSRTTSITINTSSTLNDDYIQWLELEWNHCLTRDENNIYQVLAPHLNPLHMKAFQAQCL</sequence>
<keyword evidence="3" id="KW-1185">Reference proteome</keyword>
<protein>
    <submittedName>
        <fullName evidence="2">Uncharacterized protein</fullName>
    </submittedName>
</protein>
<dbReference type="EMBL" id="VFQX01000007">
    <property type="protein sequence ID" value="KAF0982799.1"/>
    <property type="molecule type" value="Genomic_DNA"/>
</dbReference>
<dbReference type="Proteomes" id="UP000444721">
    <property type="component" value="Unassembled WGS sequence"/>
</dbReference>
<feature type="region of interest" description="Disordered" evidence="1">
    <location>
        <begin position="529"/>
        <end position="548"/>
    </location>
</feature>